<evidence type="ECO:0000256" key="2">
    <source>
        <dbReference type="ARBA" id="ARBA00029447"/>
    </source>
</evidence>
<dbReference type="PANTHER" id="PTHR43531">
    <property type="entry name" value="PROTEIN ICFG"/>
    <property type="match status" value="1"/>
</dbReference>
<dbReference type="PROSITE" id="PS50885">
    <property type="entry name" value="HAMP"/>
    <property type="match status" value="2"/>
</dbReference>
<organism evidence="7 8">
    <name type="scientific">Caulobacter segnis</name>
    <dbReference type="NCBI Taxonomy" id="88688"/>
    <lineage>
        <taxon>Bacteria</taxon>
        <taxon>Pseudomonadati</taxon>
        <taxon>Pseudomonadota</taxon>
        <taxon>Alphaproteobacteria</taxon>
        <taxon>Caulobacterales</taxon>
        <taxon>Caulobacteraceae</taxon>
        <taxon>Caulobacter</taxon>
    </lineage>
</organism>
<reference evidence="7 8" key="1">
    <citation type="submission" date="2022-04" db="EMBL/GenBank/DDBJ databases">
        <title>Genome sequence of soybean root-associated Caulobacter segnis RL271.</title>
        <authorList>
            <person name="Longley R."/>
            <person name="Bonito G."/>
            <person name="Trigodet F."/>
            <person name="Crosson S."/>
            <person name="Fiebig A."/>
        </authorList>
    </citation>
    <scope>NUCLEOTIDE SEQUENCE [LARGE SCALE GENOMIC DNA]</scope>
    <source>
        <strain evidence="7 8">RL271</strain>
    </source>
</reference>
<dbReference type="CDD" id="cd11386">
    <property type="entry name" value="MCP_signal"/>
    <property type="match status" value="1"/>
</dbReference>
<evidence type="ECO:0000259" key="6">
    <source>
        <dbReference type="PROSITE" id="PS50885"/>
    </source>
</evidence>
<dbReference type="InterPro" id="IPR004090">
    <property type="entry name" value="Chemotax_Me-accpt_rcpt"/>
</dbReference>
<accession>A0ABY4ZTN2</accession>
<dbReference type="Pfam" id="PF00672">
    <property type="entry name" value="HAMP"/>
    <property type="match status" value="1"/>
</dbReference>
<dbReference type="Gene3D" id="6.10.340.10">
    <property type="match status" value="1"/>
</dbReference>
<feature type="transmembrane region" description="Helical" evidence="4">
    <location>
        <begin position="13"/>
        <end position="33"/>
    </location>
</feature>
<evidence type="ECO:0000256" key="4">
    <source>
        <dbReference type="SAM" id="Phobius"/>
    </source>
</evidence>
<evidence type="ECO:0000256" key="3">
    <source>
        <dbReference type="PROSITE-ProRule" id="PRU00284"/>
    </source>
</evidence>
<keyword evidence="4" id="KW-1133">Transmembrane helix</keyword>
<evidence type="ECO:0000313" key="7">
    <source>
        <dbReference type="EMBL" id="USQ96035.1"/>
    </source>
</evidence>
<dbReference type="SMART" id="SM00304">
    <property type="entry name" value="HAMP"/>
    <property type="match status" value="2"/>
</dbReference>
<feature type="domain" description="Methyl-accepting transducer" evidence="5">
    <location>
        <begin position="349"/>
        <end position="578"/>
    </location>
</feature>
<keyword evidence="1" id="KW-0145">Chemotaxis</keyword>
<protein>
    <submittedName>
        <fullName evidence="7">Methyl-accepting chemotaxis protein</fullName>
    </submittedName>
</protein>
<keyword evidence="4" id="KW-0812">Transmembrane</keyword>
<dbReference type="Gene3D" id="1.10.287.950">
    <property type="entry name" value="Methyl-accepting chemotaxis protein"/>
    <property type="match status" value="1"/>
</dbReference>
<sequence length="606" mass="64499">MSFLKNISIRNKIMLSFGLLLGAAVAMILSVFLQLTGMQEAIRLNDESKSIIDQTHTAEKGMLRVNSQMRGVLLTGSPKYMGSYKEGWQQFDEAVANLERSSLTGPEKAALATVKADAKTWLDAYGAPLTEAALDPARRDAGRETLIAAGEKARVTHITKKVTLIRKIEQGRMSVREADQHRAIFSSVAMLIGGGVGLLVIALGMGWQLTTLVAAPVGRMTQSMLRLADGDFDVEVPDRDRADEVGSLSRAFETFKDNSLKAIRLEEETGAMREAGEVERAATEARRAREAAEDRATIEALGRGLHALSAGDLTHRISEPLAPKSEQLKEDFNASIAKLETVISGVRNAVMTISGGAREISVASDDLARRTEQQAASLEETAAALEEITATVNKTAEGAGHARTAVSGAKTDAENGGQIAERAVVAMTEIEQSSQQITQIIGVIDEIAFQTNLLALNAGVEAARAGEAGRGFAVVAQEVRALAQRSADAAKEIKSLINLSTNQVTVGVDLVGQTGKALESIVAQVLDVSTIVREIAASAQEQASGLQQVNVAVNQMDQVTQQNAAMVEESTAASHGLATEADELARLMSQFKVSETMNRSGRARAA</sequence>
<dbReference type="Pfam" id="PF05227">
    <property type="entry name" value="CHASE3"/>
    <property type="match status" value="1"/>
</dbReference>
<dbReference type="EMBL" id="CP096040">
    <property type="protein sequence ID" value="USQ96035.1"/>
    <property type="molecule type" value="Genomic_DNA"/>
</dbReference>
<gene>
    <name evidence="7" type="ORF">MZV50_00035</name>
</gene>
<keyword evidence="4" id="KW-0472">Membrane</keyword>
<dbReference type="CDD" id="cd06225">
    <property type="entry name" value="HAMP"/>
    <property type="match status" value="1"/>
</dbReference>
<dbReference type="Pfam" id="PF00015">
    <property type="entry name" value="MCPsignal"/>
    <property type="match status" value="1"/>
</dbReference>
<feature type="domain" description="HAMP" evidence="6">
    <location>
        <begin position="298"/>
        <end position="344"/>
    </location>
</feature>
<dbReference type="SMART" id="SM00283">
    <property type="entry name" value="MA"/>
    <property type="match status" value="1"/>
</dbReference>
<dbReference type="InterPro" id="IPR007891">
    <property type="entry name" value="CHASE3"/>
</dbReference>
<comment type="similarity">
    <text evidence="2">Belongs to the methyl-accepting chemotaxis (MCP) protein family.</text>
</comment>
<dbReference type="SUPFAM" id="SSF58104">
    <property type="entry name" value="Methyl-accepting chemotaxis protein (MCP) signaling domain"/>
    <property type="match status" value="1"/>
</dbReference>
<dbReference type="InterPro" id="IPR003660">
    <property type="entry name" value="HAMP_dom"/>
</dbReference>
<dbReference type="PRINTS" id="PR00260">
    <property type="entry name" value="CHEMTRNSDUCR"/>
</dbReference>
<name>A0ABY4ZTN2_9CAUL</name>
<dbReference type="SUPFAM" id="SSF158472">
    <property type="entry name" value="HAMP domain-like"/>
    <property type="match status" value="1"/>
</dbReference>
<feature type="domain" description="HAMP" evidence="6">
    <location>
        <begin position="211"/>
        <end position="264"/>
    </location>
</feature>
<dbReference type="InterPro" id="IPR004089">
    <property type="entry name" value="MCPsignal_dom"/>
</dbReference>
<keyword evidence="3" id="KW-0807">Transducer</keyword>
<evidence type="ECO:0000259" key="5">
    <source>
        <dbReference type="PROSITE" id="PS50111"/>
    </source>
</evidence>
<keyword evidence="8" id="KW-1185">Reference proteome</keyword>
<dbReference type="PANTHER" id="PTHR43531:SF11">
    <property type="entry name" value="METHYL-ACCEPTING CHEMOTAXIS PROTEIN 3"/>
    <property type="match status" value="1"/>
</dbReference>
<evidence type="ECO:0000256" key="1">
    <source>
        <dbReference type="ARBA" id="ARBA00022500"/>
    </source>
</evidence>
<dbReference type="InterPro" id="IPR051310">
    <property type="entry name" value="MCP_chemotaxis"/>
</dbReference>
<proteinExistence type="inferred from homology"/>
<feature type="transmembrane region" description="Helical" evidence="4">
    <location>
        <begin position="183"/>
        <end position="207"/>
    </location>
</feature>
<dbReference type="PROSITE" id="PS50111">
    <property type="entry name" value="CHEMOTAXIS_TRANSDUC_2"/>
    <property type="match status" value="1"/>
</dbReference>
<evidence type="ECO:0000313" key="8">
    <source>
        <dbReference type="Proteomes" id="UP001057520"/>
    </source>
</evidence>
<dbReference type="Proteomes" id="UP001057520">
    <property type="component" value="Chromosome"/>
</dbReference>